<keyword evidence="2" id="KW-0223">Dioxygenase</keyword>
<evidence type="ECO:0000313" key="3">
    <source>
        <dbReference type="Proteomes" id="UP000524404"/>
    </source>
</evidence>
<keyword evidence="2" id="KW-0560">Oxidoreductase</keyword>
<proteinExistence type="predicted"/>
<feature type="domain" description="Cupin type-2" evidence="1">
    <location>
        <begin position="80"/>
        <end position="137"/>
    </location>
</feature>
<dbReference type="InterPro" id="IPR011051">
    <property type="entry name" value="RmlC_Cupin_sf"/>
</dbReference>
<keyword evidence="3" id="KW-1185">Reference proteome</keyword>
<evidence type="ECO:0000259" key="1">
    <source>
        <dbReference type="Pfam" id="PF07883"/>
    </source>
</evidence>
<dbReference type="InterPro" id="IPR014710">
    <property type="entry name" value="RmlC-like_jellyroll"/>
</dbReference>
<dbReference type="RefSeq" id="WP_184136971.1">
    <property type="nucleotide sequence ID" value="NZ_JACHKT010000040.1"/>
</dbReference>
<dbReference type="InterPro" id="IPR053146">
    <property type="entry name" value="QDO-like"/>
</dbReference>
<dbReference type="InterPro" id="IPR013096">
    <property type="entry name" value="Cupin_2"/>
</dbReference>
<dbReference type="PANTHER" id="PTHR36440:SF1">
    <property type="entry name" value="PUTATIVE (AFU_ORTHOLOGUE AFUA_8G07350)-RELATED"/>
    <property type="match status" value="1"/>
</dbReference>
<dbReference type="SUPFAM" id="SSF51182">
    <property type="entry name" value="RmlC-like cupins"/>
    <property type="match status" value="1"/>
</dbReference>
<dbReference type="AlphaFoldDB" id="A0A841EPW4"/>
<comment type="caution">
    <text evidence="2">The sequence shown here is derived from an EMBL/GenBank/DDBJ whole genome shotgun (WGS) entry which is preliminary data.</text>
</comment>
<accession>A0A841EPW4</accession>
<dbReference type="EMBL" id="JACHKT010000040">
    <property type="protein sequence ID" value="MBB6005285.1"/>
    <property type="molecule type" value="Genomic_DNA"/>
</dbReference>
<dbReference type="EC" id="1.13.11.24" evidence="2"/>
<dbReference type="PANTHER" id="PTHR36440">
    <property type="entry name" value="PUTATIVE (AFU_ORTHOLOGUE AFUA_8G07350)-RELATED"/>
    <property type="match status" value="1"/>
</dbReference>
<sequence length="184" mass="20417">MKRKQFLLTSAAAIPTILMNNNVLAQKVERPQKGFVVKANESRFGEKTLVGGKSPNNIKVSQKDTNNDLTVFEYIGNEKGGPPLHVHPNQDEIFFIVAGEYLFQVGEDKHTLKAGDTIFLPRTIPHTFAQLSETGKMFFLFQPSGKMEDFFRALGNLTAPPSPEQGAKIFAAHDMQVVGPPLQY</sequence>
<evidence type="ECO:0000313" key="2">
    <source>
        <dbReference type="EMBL" id="MBB6005285.1"/>
    </source>
</evidence>
<name>A0A841EPW4_9BACT</name>
<dbReference type="Gene3D" id="2.60.120.10">
    <property type="entry name" value="Jelly Rolls"/>
    <property type="match status" value="1"/>
</dbReference>
<dbReference type="Proteomes" id="UP000524404">
    <property type="component" value="Unassembled WGS sequence"/>
</dbReference>
<reference evidence="2 3" key="1">
    <citation type="submission" date="2020-08" db="EMBL/GenBank/DDBJ databases">
        <title>Functional genomics of gut bacteria from endangered species of beetles.</title>
        <authorList>
            <person name="Carlos-Shanley C."/>
        </authorList>
    </citation>
    <scope>NUCLEOTIDE SEQUENCE [LARGE SCALE GENOMIC DNA]</scope>
    <source>
        <strain evidence="2 3">S00070</strain>
    </source>
</reference>
<protein>
    <submittedName>
        <fullName evidence="2">Quercetin 2,3-dioxygenase</fullName>
        <ecNumber evidence="2">1.13.11.24</ecNumber>
    </submittedName>
</protein>
<gene>
    <name evidence="2" type="ORF">HNP25_003957</name>
</gene>
<organism evidence="2 3">
    <name type="scientific">Arcicella rosea</name>
    <dbReference type="NCBI Taxonomy" id="502909"/>
    <lineage>
        <taxon>Bacteria</taxon>
        <taxon>Pseudomonadati</taxon>
        <taxon>Bacteroidota</taxon>
        <taxon>Cytophagia</taxon>
        <taxon>Cytophagales</taxon>
        <taxon>Flectobacillaceae</taxon>
        <taxon>Arcicella</taxon>
    </lineage>
</organism>
<dbReference type="Pfam" id="PF07883">
    <property type="entry name" value="Cupin_2"/>
    <property type="match status" value="1"/>
</dbReference>
<dbReference type="GO" id="GO:0008127">
    <property type="term" value="F:quercetin 2,3-dioxygenase activity"/>
    <property type="evidence" value="ECO:0007669"/>
    <property type="project" value="UniProtKB-EC"/>
</dbReference>